<dbReference type="PROSITE" id="PS50048">
    <property type="entry name" value="ZN2_CY6_FUNGAL_2"/>
    <property type="match status" value="1"/>
</dbReference>
<evidence type="ECO:0000256" key="3">
    <source>
        <dbReference type="ARBA" id="ARBA00023163"/>
    </source>
</evidence>
<dbReference type="PROSITE" id="PS00463">
    <property type="entry name" value="ZN2_CY6_FUNGAL_1"/>
    <property type="match status" value="1"/>
</dbReference>
<keyword evidence="4" id="KW-0539">Nucleus</keyword>
<evidence type="ECO:0000256" key="1">
    <source>
        <dbReference type="ARBA" id="ARBA00023015"/>
    </source>
</evidence>
<dbReference type="InterPro" id="IPR001138">
    <property type="entry name" value="Zn2Cys6_DnaBD"/>
</dbReference>
<keyword evidence="2" id="KW-0238">DNA-binding</keyword>
<evidence type="ECO:0000259" key="6">
    <source>
        <dbReference type="PROSITE" id="PS50048"/>
    </source>
</evidence>
<dbReference type="SUPFAM" id="SSF57701">
    <property type="entry name" value="Zn2/Cys6 DNA-binding domain"/>
    <property type="match status" value="1"/>
</dbReference>
<dbReference type="PANTHER" id="PTHR47657">
    <property type="entry name" value="STEROL REGULATORY ELEMENT-BINDING PROTEIN ECM22"/>
    <property type="match status" value="1"/>
</dbReference>
<dbReference type="PANTHER" id="PTHR47657:SF13">
    <property type="entry name" value="ZN(2)-C6 FUNGAL-TYPE DOMAIN-CONTAINING PROTEIN-RELATED"/>
    <property type="match status" value="1"/>
</dbReference>
<feature type="non-terminal residue" evidence="7">
    <location>
        <position position="416"/>
    </location>
</feature>
<gene>
    <name evidence="7" type="ORF">BO97DRAFT_332652</name>
</gene>
<keyword evidence="1" id="KW-0805">Transcription regulation</keyword>
<evidence type="ECO:0000313" key="8">
    <source>
        <dbReference type="Proteomes" id="UP000248961"/>
    </source>
</evidence>
<dbReference type="GO" id="GO:0000981">
    <property type="term" value="F:DNA-binding transcription factor activity, RNA polymerase II-specific"/>
    <property type="evidence" value="ECO:0007669"/>
    <property type="project" value="InterPro"/>
</dbReference>
<dbReference type="CDD" id="cd00067">
    <property type="entry name" value="GAL4"/>
    <property type="match status" value="1"/>
</dbReference>
<dbReference type="SMART" id="SM00066">
    <property type="entry name" value="GAL4"/>
    <property type="match status" value="1"/>
</dbReference>
<keyword evidence="8" id="KW-1185">Reference proteome</keyword>
<feature type="region of interest" description="Disordered" evidence="5">
    <location>
        <begin position="45"/>
        <end position="77"/>
    </location>
</feature>
<feature type="domain" description="Zn(2)-C6 fungal-type" evidence="6">
    <location>
        <begin position="12"/>
        <end position="42"/>
    </location>
</feature>
<dbReference type="AlphaFoldDB" id="A0A395IB80"/>
<organism evidence="7 8">
    <name type="scientific">Aspergillus homomorphus (strain CBS 101889)</name>
    <dbReference type="NCBI Taxonomy" id="1450537"/>
    <lineage>
        <taxon>Eukaryota</taxon>
        <taxon>Fungi</taxon>
        <taxon>Dikarya</taxon>
        <taxon>Ascomycota</taxon>
        <taxon>Pezizomycotina</taxon>
        <taxon>Eurotiomycetes</taxon>
        <taxon>Eurotiomycetidae</taxon>
        <taxon>Eurotiales</taxon>
        <taxon>Aspergillaceae</taxon>
        <taxon>Aspergillus</taxon>
        <taxon>Aspergillus subgen. Circumdati</taxon>
    </lineage>
</organism>
<evidence type="ECO:0000256" key="4">
    <source>
        <dbReference type="ARBA" id="ARBA00023242"/>
    </source>
</evidence>
<feature type="non-terminal residue" evidence="7">
    <location>
        <position position="1"/>
    </location>
</feature>
<dbReference type="InterPro" id="IPR052400">
    <property type="entry name" value="Zn2-C6_fungal_TF"/>
</dbReference>
<evidence type="ECO:0000256" key="2">
    <source>
        <dbReference type="ARBA" id="ARBA00023125"/>
    </source>
</evidence>
<name>A0A395IB80_ASPHC</name>
<proteinExistence type="predicted"/>
<dbReference type="GeneID" id="37195641"/>
<dbReference type="Gene3D" id="4.10.240.10">
    <property type="entry name" value="Zn(2)-C6 fungal-type DNA-binding domain"/>
    <property type="match status" value="1"/>
</dbReference>
<dbReference type="InterPro" id="IPR036864">
    <property type="entry name" value="Zn2-C6_fun-type_DNA-bd_sf"/>
</dbReference>
<dbReference type="Proteomes" id="UP000248961">
    <property type="component" value="Unassembled WGS sequence"/>
</dbReference>
<reference evidence="7 8" key="1">
    <citation type="submission" date="2018-02" db="EMBL/GenBank/DDBJ databases">
        <title>The genomes of Aspergillus section Nigri reveals drivers in fungal speciation.</title>
        <authorList>
            <consortium name="DOE Joint Genome Institute"/>
            <person name="Vesth T.C."/>
            <person name="Nybo J."/>
            <person name="Theobald S."/>
            <person name="Brandl J."/>
            <person name="Frisvad J.C."/>
            <person name="Nielsen K.F."/>
            <person name="Lyhne E.K."/>
            <person name="Kogle M.E."/>
            <person name="Kuo A."/>
            <person name="Riley R."/>
            <person name="Clum A."/>
            <person name="Nolan M."/>
            <person name="Lipzen A."/>
            <person name="Salamov A."/>
            <person name="Henrissat B."/>
            <person name="Wiebenga A."/>
            <person name="De vries R.P."/>
            <person name="Grigoriev I.V."/>
            <person name="Mortensen U.H."/>
            <person name="Andersen M.R."/>
            <person name="Baker S.E."/>
        </authorList>
    </citation>
    <scope>NUCLEOTIDE SEQUENCE [LARGE SCALE GENOMIC DNA]</scope>
    <source>
        <strain evidence="7 8">CBS 101889</strain>
    </source>
</reference>
<feature type="compositionally biased region" description="Polar residues" evidence="5">
    <location>
        <begin position="59"/>
        <end position="73"/>
    </location>
</feature>
<dbReference type="RefSeq" id="XP_025556611.1">
    <property type="nucleotide sequence ID" value="XM_025691352.1"/>
</dbReference>
<accession>A0A395IB80</accession>
<dbReference type="GO" id="GO:0003677">
    <property type="term" value="F:DNA binding"/>
    <property type="evidence" value="ECO:0007669"/>
    <property type="project" value="UniProtKB-KW"/>
</dbReference>
<dbReference type="VEuPathDB" id="FungiDB:BO97DRAFT_332652"/>
<dbReference type="GO" id="GO:0008270">
    <property type="term" value="F:zinc ion binding"/>
    <property type="evidence" value="ECO:0007669"/>
    <property type="project" value="InterPro"/>
</dbReference>
<dbReference type="GO" id="GO:0009893">
    <property type="term" value="P:positive regulation of metabolic process"/>
    <property type="evidence" value="ECO:0007669"/>
    <property type="project" value="UniProtKB-ARBA"/>
</dbReference>
<sequence length="416" mass="46935">RARRSHTKSRSGCLNCKQRRVKCDEKKPICSNCHMRSMTCDYPNLDKAKQSPGDPASARPSTSDTRTTSQSIDPSCVQGKGRIYARPVELMTAETHDPCSREHRASPQEIPMGEGLSFADLELFHHFATSTYRTLANEVEGASIWQQDVLRWSMAFPFMLRLVLALSALHLSHESSPTQGQIRQTQADDHFACGVPAVVSIVSNLDTASCQRAYISAVMICFIYLARGPWPGQYLLFSDHGRAEWWLLVQGIRLIVGSYREHVFSGALATERTGDCQMLYIGALSARELCEHKLHVHSLRQLVDHSVADCAQRASYILAIDLLLQQLDGVHLKRPGRGETPVFVHVIIEWMLQLPENFVLLVEQQRPVAMVILAHWTILLRYVSSVWYLKGWSEHILVGIGDSLEDGLRPWIEWPL</sequence>
<dbReference type="STRING" id="1450537.A0A395IB80"/>
<dbReference type="Pfam" id="PF00172">
    <property type="entry name" value="Zn_clus"/>
    <property type="match status" value="1"/>
</dbReference>
<keyword evidence="3" id="KW-0804">Transcription</keyword>
<dbReference type="OrthoDB" id="416217at2759"/>
<evidence type="ECO:0000313" key="7">
    <source>
        <dbReference type="EMBL" id="RAL17457.1"/>
    </source>
</evidence>
<evidence type="ECO:0000256" key="5">
    <source>
        <dbReference type="SAM" id="MobiDB-lite"/>
    </source>
</evidence>
<dbReference type="EMBL" id="KZ824267">
    <property type="protein sequence ID" value="RAL17457.1"/>
    <property type="molecule type" value="Genomic_DNA"/>
</dbReference>
<protein>
    <recommendedName>
        <fullName evidence="6">Zn(2)-C6 fungal-type domain-containing protein</fullName>
    </recommendedName>
</protein>